<evidence type="ECO:0000256" key="7">
    <source>
        <dbReference type="ARBA" id="ARBA00023125"/>
    </source>
</evidence>
<keyword evidence="4" id="KW-0863">Zinc-finger</keyword>
<keyword evidence="6" id="KW-0805">Transcription regulation</keyword>
<dbReference type="AlphaFoldDB" id="A0A7S1SIF1"/>
<dbReference type="PANTHER" id="PTHR31576">
    <property type="entry name" value="TATA BOX-BINDING PROTEIN-ASSOCIATED FACTOR RNA POLYMERASE I SUBUNIT B"/>
    <property type="match status" value="1"/>
</dbReference>
<keyword evidence="7" id="KW-0238">DNA-binding</keyword>
<evidence type="ECO:0000259" key="11">
    <source>
        <dbReference type="Pfam" id="PF20644"/>
    </source>
</evidence>
<dbReference type="GO" id="GO:0008270">
    <property type="term" value="F:zinc ion binding"/>
    <property type="evidence" value="ECO:0007669"/>
    <property type="project" value="UniProtKB-KW"/>
</dbReference>
<comment type="subcellular location">
    <subcellularLocation>
        <location evidence="1">Nucleus</location>
        <location evidence="1">Nucleolus</location>
    </subcellularLocation>
</comment>
<dbReference type="GO" id="GO:0001164">
    <property type="term" value="F:RNA polymerase I core promoter sequence-specific DNA binding"/>
    <property type="evidence" value="ECO:0007669"/>
    <property type="project" value="InterPro"/>
</dbReference>
<dbReference type="InterPro" id="IPR033599">
    <property type="entry name" value="TAF1B/Rrn7"/>
</dbReference>
<feature type="region of interest" description="Disordered" evidence="10">
    <location>
        <begin position="45"/>
        <end position="65"/>
    </location>
</feature>
<keyword evidence="9" id="KW-0539">Nucleus</keyword>
<organism evidence="12">
    <name type="scientific">Tetraselmis chuii</name>
    <dbReference type="NCBI Taxonomy" id="63592"/>
    <lineage>
        <taxon>Eukaryota</taxon>
        <taxon>Viridiplantae</taxon>
        <taxon>Chlorophyta</taxon>
        <taxon>core chlorophytes</taxon>
        <taxon>Chlorodendrophyceae</taxon>
        <taxon>Chlorodendrales</taxon>
        <taxon>Chlorodendraceae</taxon>
        <taxon>Tetraselmis</taxon>
    </lineage>
</organism>
<dbReference type="GO" id="GO:0042790">
    <property type="term" value="P:nucleolar large rRNA transcription by RNA polymerase I"/>
    <property type="evidence" value="ECO:0007669"/>
    <property type="project" value="TreeGrafter"/>
</dbReference>
<feature type="compositionally biased region" description="Polar residues" evidence="10">
    <location>
        <begin position="45"/>
        <end position="56"/>
    </location>
</feature>
<feature type="region of interest" description="Disordered" evidence="10">
    <location>
        <begin position="128"/>
        <end position="155"/>
    </location>
</feature>
<evidence type="ECO:0000256" key="3">
    <source>
        <dbReference type="ARBA" id="ARBA00022723"/>
    </source>
</evidence>
<evidence type="ECO:0000313" key="12">
    <source>
        <dbReference type="EMBL" id="CAD9199750.1"/>
    </source>
</evidence>
<name>A0A7S1SIF1_9CHLO</name>
<protein>
    <recommendedName>
        <fullName evidence="11">Rrn7/TAF1B N-terminal cyclin domain-containing protein</fullName>
    </recommendedName>
</protein>
<evidence type="ECO:0000256" key="8">
    <source>
        <dbReference type="ARBA" id="ARBA00023163"/>
    </source>
</evidence>
<evidence type="ECO:0000256" key="4">
    <source>
        <dbReference type="ARBA" id="ARBA00022771"/>
    </source>
</evidence>
<evidence type="ECO:0000256" key="9">
    <source>
        <dbReference type="ARBA" id="ARBA00023242"/>
    </source>
</evidence>
<dbReference type="GO" id="GO:0070860">
    <property type="term" value="C:RNA polymerase I core factor complex"/>
    <property type="evidence" value="ECO:0007669"/>
    <property type="project" value="InterPro"/>
</dbReference>
<keyword evidence="8" id="KW-0804">Transcription</keyword>
<evidence type="ECO:0000256" key="6">
    <source>
        <dbReference type="ARBA" id="ARBA00023015"/>
    </source>
</evidence>
<evidence type="ECO:0000256" key="1">
    <source>
        <dbReference type="ARBA" id="ARBA00004604"/>
    </source>
</evidence>
<evidence type="ECO:0000256" key="5">
    <source>
        <dbReference type="ARBA" id="ARBA00022833"/>
    </source>
</evidence>
<dbReference type="EMBL" id="HBGG01004243">
    <property type="protein sequence ID" value="CAD9199750.1"/>
    <property type="molecule type" value="Transcribed_RNA"/>
</dbReference>
<reference evidence="12" key="1">
    <citation type="submission" date="2021-01" db="EMBL/GenBank/DDBJ databases">
        <authorList>
            <person name="Corre E."/>
            <person name="Pelletier E."/>
            <person name="Niang G."/>
            <person name="Scheremetjew M."/>
            <person name="Finn R."/>
            <person name="Kale V."/>
            <person name="Holt S."/>
            <person name="Cochrane G."/>
            <person name="Meng A."/>
            <person name="Brown T."/>
            <person name="Cohen L."/>
        </authorList>
    </citation>
    <scope>NUCLEOTIDE SEQUENCE</scope>
    <source>
        <strain evidence="12">PLY429</strain>
    </source>
</reference>
<keyword evidence="3" id="KW-0479">Metal-binding</keyword>
<dbReference type="InterPro" id="IPR048540">
    <property type="entry name" value="Rrn7_cyclin_N"/>
</dbReference>
<keyword evidence="5" id="KW-0862">Zinc</keyword>
<proteinExistence type="inferred from homology"/>
<comment type="similarity">
    <text evidence="2">Belongs to the RRN7/TAF1B family.</text>
</comment>
<gene>
    <name evidence="12" type="ORF">TCHU04912_LOCUS1983</name>
</gene>
<accession>A0A7S1SIF1</accession>
<dbReference type="PANTHER" id="PTHR31576:SF2">
    <property type="entry name" value="TATA BOX-BINDING PROTEIN-ASSOCIATED FACTOR RNA POLYMERASE I SUBUNIT B"/>
    <property type="match status" value="1"/>
</dbReference>
<feature type="domain" description="Rrn7/TAF1B N-terminal cyclin" evidence="11">
    <location>
        <begin position="83"/>
        <end position="215"/>
    </location>
</feature>
<dbReference type="Pfam" id="PF20644">
    <property type="entry name" value="Rrn7_cyclin_N"/>
    <property type="match status" value="1"/>
</dbReference>
<evidence type="ECO:0000256" key="2">
    <source>
        <dbReference type="ARBA" id="ARBA00006899"/>
    </source>
</evidence>
<evidence type="ECO:0000256" key="10">
    <source>
        <dbReference type="SAM" id="MobiDB-lite"/>
    </source>
</evidence>
<sequence length="250" mass="27065">MADSAVCPQCLCSVFSLVHGVKYCDGCGTQLQDFMEEQAEFEFSQMTKSRAHSSQQPKEDGGGGKQRRAFVFNDCAETYARALQTLLHDQVSFLVSTYGCHAGLAETVRSLWRAYVLRSGLLEPQFEEDAAGEGSQVKQEGQTEERGRGQAPGATAVAAQPKMVEARELHTLLWQHAPPAATMELLYLGVLLMREALQPCDLVRAAMAGHLPYLSLPSLAVGAVGSTGTELPEAVLKPRGKPIAYTSIPH</sequence>